<protein>
    <submittedName>
        <fullName evidence="2">Uncharacterized protein</fullName>
    </submittedName>
</protein>
<feature type="compositionally biased region" description="Basic and acidic residues" evidence="1">
    <location>
        <begin position="63"/>
        <end position="72"/>
    </location>
</feature>
<reference evidence="2 3" key="1">
    <citation type="journal article" date="2023" name="Plants (Basel)">
        <title>Bridging the Gap: Combining Genomics and Transcriptomics Approaches to Understand Stylosanthes scabra, an Orphan Legume from the Brazilian Caatinga.</title>
        <authorList>
            <person name="Ferreira-Neto J.R.C."/>
            <person name="da Silva M.D."/>
            <person name="Binneck E."/>
            <person name="de Melo N.F."/>
            <person name="da Silva R.H."/>
            <person name="de Melo A.L.T.M."/>
            <person name="Pandolfi V."/>
            <person name="Bustamante F.O."/>
            <person name="Brasileiro-Vidal A.C."/>
            <person name="Benko-Iseppon A.M."/>
        </authorList>
    </citation>
    <scope>NUCLEOTIDE SEQUENCE [LARGE SCALE GENOMIC DNA]</scope>
    <source>
        <tissue evidence="2">Leaves</tissue>
    </source>
</reference>
<evidence type="ECO:0000313" key="2">
    <source>
        <dbReference type="EMBL" id="MED6110974.1"/>
    </source>
</evidence>
<accession>A0ABU6QIF5</accession>
<keyword evidence="3" id="KW-1185">Reference proteome</keyword>
<dbReference type="Proteomes" id="UP001341840">
    <property type="component" value="Unassembled WGS sequence"/>
</dbReference>
<feature type="compositionally biased region" description="Basic and acidic residues" evidence="1">
    <location>
        <begin position="81"/>
        <end position="91"/>
    </location>
</feature>
<name>A0ABU6QIF5_9FABA</name>
<gene>
    <name evidence="2" type="ORF">PIB30_048035</name>
</gene>
<organism evidence="2 3">
    <name type="scientific">Stylosanthes scabra</name>
    <dbReference type="NCBI Taxonomy" id="79078"/>
    <lineage>
        <taxon>Eukaryota</taxon>
        <taxon>Viridiplantae</taxon>
        <taxon>Streptophyta</taxon>
        <taxon>Embryophyta</taxon>
        <taxon>Tracheophyta</taxon>
        <taxon>Spermatophyta</taxon>
        <taxon>Magnoliopsida</taxon>
        <taxon>eudicotyledons</taxon>
        <taxon>Gunneridae</taxon>
        <taxon>Pentapetalae</taxon>
        <taxon>rosids</taxon>
        <taxon>fabids</taxon>
        <taxon>Fabales</taxon>
        <taxon>Fabaceae</taxon>
        <taxon>Papilionoideae</taxon>
        <taxon>50 kb inversion clade</taxon>
        <taxon>dalbergioids sensu lato</taxon>
        <taxon>Dalbergieae</taxon>
        <taxon>Pterocarpus clade</taxon>
        <taxon>Stylosanthes</taxon>
    </lineage>
</organism>
<comment type="caution">
    <text evidence="2">The sequence shown here is derived from an EMBL/GenBank/DDBJ whole genome shotgun (WGS) entry which is preliminary data.</text>
</comment>
<dbReference type="EMBL" id="JASCZI010000312">
    <property type="protein sequence ID" value="MED6110974.1"/>
    <property type="molecule type" value="Genomic_DNA"/>
</dbReference>
<evidence type="ECO:0000256" key="1">
    <source>
        <dbReference type="SAM" id="MobiDB-lite"/>
    </source>
</evidence>
<feature type="region of interest" description="Disordered" evidence="1">
    <location>
        <begin position="1"/>
        <end position="120"/>
    </location>
</feature>
<evidence type="ECO:0000313" key="3">
    <source>
        <dbReference type="Proteomes" id="UP001341840"/>
    </source>
</evidence>
<sequence length="120" mass="12962">MKTVAVRSAMKQRQRPLIEGATTSKMIGGKVPLVCDSEKEEEGTNGGEGKSKEIGFSTKRMRKVEGKTDGGSRRTNVIGDHLAENGRRRGLDGAAPRPIQLSGPKKRAKRNVGPIIEPEP</sequence>
<proteinExistence type="predicted"/>